<dbReference type="Proteomes" id="UP000011081">
    <property type="component" value="Unassembled WGS sequence"/>
</dbReference>
<dbReference type="EMBL" id="GL877415">
    <property type="protein sequence ID" value="ELA47603.1"/>
    <property type="molecule type" value="Genomic_DNA"/>
</dbReference>
<organism evidence="2 3">
    <name type="scientific">Vavraia culicis (isolate floridensis)</name>
    <name type="common">Microsporidian parasite</name>
    <dbReference type="NCBI Taxonomy" id="948595"/>
    <lineage>
        <taxon>Eukaryota</taxon>
        <taxon>Fungi</taxon>
        <taxon>Fungi incertae sedis</taxon>
        <taxon>Microsporidia</taxon>
        <taxon>Pleistophoridae</taxon>
        <taxon>Vavraia</taxon>
    </lineage>
</organism>
<keyword evidence="3" id="KW-1185">Reference proteome</keyword>
<dbReference type="RefSeq" id="XP_008073947.1">
    <property type="nucleotide sequence ID" value="XM_008075756.1"/>
</dbReference>
<evidence type="ECO:0000313" key="2">
    <source>
        <dbReference type="EMBL" id="ELA47603.1"/>
    </source>
</evidence>
<sequence length="104" mass="11202">MTISTFLSLTTGILTSTLPQEPSKPLIIGALGTFSLFYTGSIMEFDNLVTMRPVRKSGVGYWMLCGGVVCAGLMGGGLVRSVGGGVWSRIRIRDRKLIRGSLIY</sequence>
<feature type="transmembrane region" description="Helical" evidence="1">
    <location>
        <begin position="29"/>
        <end position="49"/>
    </location>
</feature>
<dbReference type="VEuPathDB" id="MicrosporidiaDB:VCUG_00926"/>
<keyword evidence="1" id="KW-0812">Transmembrane</keyword>
<keyword evidence="1" id="KW-1133">Transmembrane helix</keyword>
<evidence type="ECO:0000256" key="1">
    <source>
        <dbReference type="SAM" id="Phobius"/>
    </source>
</evidence>
<keyword evidence="1" id="KW-0472">Membrane</keyword>
<dbReference type="OMA" id="TGSIMEF"/>
<proteinExistence type="predicted"/>
<dbReference type="InParanoid" id="L2GWC4"/>
<dbReference type="HOGENOM" id="CLU_2251923_0_0_1"/>
<protein>
    <submittedName>
        <fullName evidence="2">Uncharacterized protein</fullName>
    </submittedName>
</protein>
<gene>
    <name evidence="2" type="ORF">VCUG_00926</name>
</gene>
<evidence type="ECO:0000313" key="3">
    <source>
        <dbReference type="Proteomes" id="UP000011081"/>
    </source>
</evidence>
<dbReference type="GeneID" id="19878809"/>
<feature type="transmembrane region" description="Helical" evidence="1">
    <location>
        <begin position="61"/>
        <end position="79"/>
    </location>
</feature>
<name>L2GWC4_VAVCU</name>
<dbReference type="AlphaFoldDB" id="L2GWC4"/>
<reference evidence="3" key="1">
    <citation type="submission" date="2011-03" db="EMBL/GenBank/DDBJ databases">
        <title>The genome sequence of Vavraia culicis strain floridensis.</title>
        <authorList>
            <consortium name="The Broad Institute Genome Sequencing Platform"/>
            <person name="Cuomo C."/>
            <person name="Becnel J."/>
            <person name="Sanscrainte N."/>
            <person name="Young S.K."/>
            <person name="Zeng Q."/>
            <person name="Gargeya S."/>
            <person name="Fitzgerald M."/>
            <person name="Haas B."/>
            <person name="Abouelleil A."/>
            <person name="Alvarado L."/>
            <person name="Arachchi H.M."/>
            <person name="Berlin A."/>
            <person name="Chapman S.B."/>
            <person name="Gearin G."/>
            <person name="Goldberg J."/>
            <person name="Griggs A."/>
            <person name="Gujja S."/>
            <person name="Hansen M."/>
            <person name="Heiman D."/>
            <person name="Howarth C."/>
            <person name="Larimer J."/>
            <person name="Lui A."/>
            <person name="MacDonald P.J.P."/>
            <person name="McCowen C."/>
            <person name="Montmayeur A."/>
            <person name="Murphy C."/>
            <person name="Neiman D."/>
            <person name="Pearson M."/>
            <person name="Priest M."/>
            <person name="Roberts A."/>
            <person name="Saif S."/>
            <person name="Shea T."/>
            <person name="Sisk P."/>
            <person name="Stolte C."/>
            <person name="Sykes S."/>
            <person name="Wortman J."/>
            <person name="Nusbaum C."/>
            <person name="Birren B."/>
        </authorList>
    </citation>
    <scope>NUCLEOTIDE SEQUENCE [LARGE SCALE GENOMIC DNA]</scope>
    <source>
        <strain evidence="3">floridensis</strain>
    </source>
</reference>
<accession>L2GWC4</accession>
<dbReference type="OrthoDB" id="10423034at2759"/>